<dbReference type="EMBL" id="JAKCXM010001384">
    <property type="protein sequence ID" value="KAJ0391012.1"/>
    <property type="molecule type" value="Genomic_DNA"/>
</dbReference>
<evidence type="ECO:0000313" key="2">
    <source>
        <dbReference type="EMBL" id="KAJ0391012.1"/>
    </source>
</evidence>
<dbReference type="GO" id="GO:0006310">
    <property type="term" value="P:DNA recombination"/>
    <property type="evidence" value="ECO:0007669"/>
    <property type="project" value="UniProtKB-KW"/>
</dbReference>
<keyword evidence="3" id="KW-1185">Reference proteome</keyword>
<accession>A0AAD5L7J3</accession>
<keyword evidence="1" id="KW-0233">DNA recombination</keyword>
<dbReference type="SUPFAM" id="SSF56349">
    <property type="entry name" value="DNA breaking-rejoining enzymes"/>
    <property type="match status" value="1"/>
</dbReference>
<reference evidence="2" key="1">
    <citation type="submission" date="2021-12" db="EMBL/GenBank/DDBJ databases">
        <title>Prjna785345.</title>
        <authorList>
            <person name="Rujirawat T."/>
            <person name="Krajaejun T."/>
        </authorList>
    </citation>
    <scope>NUCLEOTIDE SEQUENCE</scope>
    <source>
        <strain evidence="2">Pi057C3</strain>
    </source>
</reference>
<protein>
    <recommendedName>
        <fullName evidence="4">Tyr recombinase domain-containing protein</fullName>
    </recommendedName>
</protein>
<dbReference type="InterPro" id="IPR011010">
    <property type="entry name" value="DNA_brk_join_enz"/>
</dbReference>
<organism evidence="2 3">
    <name type="scientific">Pythium insidiosum</name>
    <name type="common">Pythiosis disease agent</name>
    <dbReference type="NCBI Taxonomy" id="114742"/>
    <lineage>
        <taxon>Eukaryota</taxon>
        <taxon>Sar</taxon>
        <taxon>Stramenopiles</taxon>
        <taxon>Oomycota</taxon>
        <taxon>Peronosporomycetes</taxon>
        <taxon>Pythiales</taxon>
        <taxon>Pythiaceae</taxon>
        <taxon>Pythium</taxon>
    </lineage>
</organism>
<dbReference type="PANTHER" id="PTHR34605:SF4">
    <property type="entry name" value="DNA ADENINE METHYLTRANSFERASE"/>
    <property type="match status" value="1"/>
</dbReference>
<proteinExistence type="predicted"/>
<evidence type="ECO:0000256" key="1">
    <source>
        <dbReference type="ARBA" id="ARBA00023172"/>
    </source>
</evidence>
<dbReference type="GO" id="GO:0015074">
    <property type="term" value="P:DNA integration"/>
    <property type="evidence" value="ECO:0007669"/>
    <property type="project" value="InterPro"/>
</dbReference>
<dbReference type="GO" id="GO:0003677">
    <property type="term" value="F:DNA binding"/>
    <property type="evidence" value="ECO:0007669"/>
    <property type="project" value="InterPro"/>
</dbReference>
<dbReference type="InterPro" id="IPR013762">
    <property type="entry name" value="Integrase-like_cat_sf"/>
</dbReference>
<dbReference type="Proteomes" id="UP001209570">
    <property type="component" value="Unassembled WGS sequence"/>
</dbReference>
<evidence type="ECO:0000313" key="3">
    <source>
        <dbReference type="Proteomes" id="UP001209570"/>
    </source>
</evidence>
<dbReference type="PANTHER" id="PTHR34605">
    <property type="entry name" value="PHAGE_INTEGRASE DOMAIN-CONTAINING PROTEIN"/>
    <property type="match status" value="1"/>
</dbReference>
<gene>
    <name evidence="2" type="ORF">P43SY_011232</name>
</gene>
<dbReference type="InterPro" id="IPR052925">
    <property type="entry name" value="Phage_Integrase-like_Recomb"/>
</dbReference>
<sequence length="356" mass="39157">MSLRDLAPKNTTKAKATAVNVFKRFLATEDVSLDYIHGCLSADTSGRLIEGIMDKFGLYLAFDAGKAGTPLARNTVAGYFRHVKLWLLDEHPQCRHLVEKKLVSMANTLEKHCMKREAGSYIKKAEACTKQHLKAMTMYLYSTASKAEDYQDLALLSLMWYLFGRASDLSMLRKPNLALSNDTSLFIKLIRVKTSEEQGLTIFPDADFTTCPITALAAALATQTVPAFALLSQLPAIAPTTIAELGPGTSLRDIIEADGHITTSVSRDGPQTKGNSPGIHNYVNRLLDRIATPAGVKVLLSSHSFRRGGAQHANGSADLSPQWIFDRGAWNMTSTNKAFAYVFNTTSEDQKYTHYN</sequence>
<evidence type="ECO:0008006" key="4">
    <source>
        <dbReference type="Google" id="ProtNLM"/>
    </source>
</evidence>
<name>A0AAD5L7J3_PYTIN</name>
<dbReference type="Gene3D" id="1.10.443.10">
    <property type="entry name" value="Intergrase catalytic core"/>
    <property type="match status" value="1"/>
</dbReference>
<dbReference type="AlphaFoldDB" id="A0AAD5L7J3"/>
<comment type="caution">
    <text evidence="2">The sequence shown here is derived from an EMBL/GenBank/DDBJ whole genome shotgun (WGS) entry which is preliminary data.</text>
</comment>